<dbReference type="NCBIfam" id="TIGR04034">
    <property type="entry name" value="export_SdpA"/>
    <property type="match status" value="1"/>
</dbReference>
<dbReference type="EMBL" id="SZQA01000017">
    <property type="protein sequence ID" value="TKK87197.1"/>
    <property type="molecule type" value="Genomic_DNA"/>
</dbReference>
<keyword evidence="1" id="KW-0812">Transmembrane</keyword>
<dbReference type="AlphaFoldDB" id="A0A4U3MGV9"/>
<gene>
    <name evidence="2" type="ORF">FDA94_18965</name>
</gene>
<protein>
    <submittedName>
        <fullName evidence="2">SdpA family antimicrobial peptide system protein</fullName>
    </submittedName>
</protein>
<accession>A0A4U3MGV9</accession>
<dbReference type="InterPro" id="IPR023902">
    <property type="entry name" value="Sporulation_SdpA"/>
</dbReference>
<evidence type="ECO:0000313" key="3">
    <source>
        <dbReference type="Proteomes" id="UP000308705"/>
    </source>
</evidence>
<dbReference type="RefSeq" id="WP_137248394.1">
    <property type="nucleotide sequence ID" value="NZ_SZQA01000017.1"/>
</dbReference>
<name>A0A4U3MGV9_9ACTN</name>
<comment type="caution">
    <text evidence="2">The sequence shown here is derived from an EMBL/GenBank/DDBJ whole genome shotgun (WGS) entry which is preliminary data.</text>
</comment>
<evidence type="ECO:0000313" key="2">
    <source>
        <dbReference type="EMBL" id="TKK87197.1"/>
    </source>
</evidence>
<sequence length="187" mass="19519">MTARTGGDRCLGAATVAIGLGWIVVIGYVVLGQLPSPALELPGQRVVARHSQAIAPQGWAFFTKSARDPVEAAWQRDSGGTWRPASSGPHAGHNLFGLDRASRAQAADLGVLVAAVHAARWAVCDDGLVDACLARAGAAYPVTNPAPAPLLCGEIGITRREPVPWAWADAADRTRMPVTAVRLEVAC</sequence>
<keyword evidence="3" id="KW-1185">Reference proteome</keyword>
<dbReference type="OrthoDB" id="799068at2"/>
<organism evidence="2 3">
    <name type="scientific">Herbidospora galbida</name>
    <dbReference type="NCBI Taxonomy" id="2575442"/>
    <lineage>
        <taxon>Bacteria</taxon>
        <taxon>Bacillati</taxon>
        <taxon>Actinomycetota</taxon>
        <taxon>Actinomycetes</taxon>
        <taxon>Streptosporangiales</taxon>
        <taxon>Streptosporangiaceae</taxon>
        <taxon>Herbidospora</taxon>
    </lineage>
</organism>
<keyword evidence="1" id="KW-0472">Membrane</keyword>
<dbReference type="Pfam" id="PF17418">
    <property type="entry name" value="SdpA"/>
    <property type="match status" value="1"/>
</dbReference>
<dbReference type="Proteomes" id="UP000308705">
    <property type="component" value="Unassembled WGS sequence"/>
</dbReference>
<reference evidence="2 3" key="1">
    <citation type="submission" date="2019-04" db="EMBL/GenBank/DDBJ databases">
        <title>Herbidospora sp. NEAU-GS14.nov., a novel actinomycete isolated from soil.</title>
        <authorList>
            <person name="Han L."/>
        </authorList>
    </citation>
    <scope>NUCLEOTIDE SEQUENCE [LARGE SCALE GENOMIC DNA]</scope>
    <source>
        <strain evidence="2 3">NEAU-GS14</strain>
    </source>
</reference>
<feature type="transmembrane region" description="Helical" evidence="1">
    <location>
        <begin position="12"/>
        <end position="31"/>
    </location>
</feature>
<evidence type="ECO:0000256" key="1">
    <source>
        <dbReference type="SAM" id="Phobius"/>
    </source>
</evidence>
<proteinExistence type="predicted"/>
<keyword evidence="1" id="KW-1133">Transmembrane helix</keyword>